<dbReference type="GO" id="GO:0005697">
    <property type="term" value="C:telomerase holoenzyme complex"/>
    <property type="evidence" value="ECO:0007669"/>
    <property type="project" value="TreeGrafter"/>
</dbReference>
<dbReference type="PANTHER" id="PTHR15696">
    <property type="entry name" value="SMG-7 SUPPRESSOR WITH MORPHOLOGICAL EFFECT ON GENITALIA PROTEIN 7"/>
    <property type="match status" value="1"/>
</dbReference>
<name>A0A507DUD9_9FUNG</name>
<evidence type="ECO:0000313" key="5">
    <source>
        <dbReference type="Proteomes" id="UP000318582"/>
    </source>
</evidence>
<evidence type="ECO:0000259" key="3">
    <source>
        <dbReference type="Pfam" id="PF10374"/>
    </source>
</evidence>
<evidence type="ECO:0000313" key="4">
    <source>
        <dbReference type="EMBL" id="TPX55091.1"/>
    </source>
</evidence>
<comment type="caution">
    <text evidence="4">The sequence shown here is derived from an EMBL/GenBank/DDBJ whole genome shotgun (WGS) entry which is preliminary data.</text>
</comment>
<protein>
    <submittedName>
        <fullName evidence="4">Uncharacterized protein</fullName>
    </submittedName>
</protein>
<feature type="domain" description="DNA/RNA-binding" evidence="2">
    <location>
        <begin position="719"/>
        <end position="996"/>
    </location>
</feature>
<dbReference type="Gene3D" id="1.25.40.10">
    <property type="entry name" value="Tetratricopeptide repeat domain"/>
    <property type="match status" value="3"/>
</dbReference>
<dbReference type="GO" id="GO:0042162">
    <property type="term" value="F:telomeric DNA binding"/>
    <property type="evidence" value="ECO:0007669"/>
    <property type="project" value="TreeGrafter"/>
</dbReference>
<keyword evidence="5" id="KW-1185">Reference proteome</keyword>
<evidence type="ECO:0000256" key="1">
    <source>
        <dbReference type="SAM" id="MobiDB-lite"/>
    </source>
</evidence>
<proteinExistence type="predicted"/>
<dbReference type="Pfam" id="PF10374">
    <property type="entry name" value="EST1"/>
    <property type="match status" value="1"/>
</dbReference>
<feature type="compositionally biased region" description="Basic residues" evidence="1">
    <location>
        <begin position="1"/>
        <end position="12"/>
    </location>
</feature>
<feature type="region of interest" description="Disordered" evidence="1">
    <location>
        <begin position="1097"/>
        <end position="1128"/>
    </location>
</feature>
<dbReference type="SUPFAM" id="SSF48439">
    <property type="entry name" value="Protein prenylyltransferase"/>
    <property type="match status" value="1"/>
</dbReference>
<dbReference type="InterPro" id="IPR019458">
    <property type="entry name" value="Est1-like_N"/>
</dbReference>
<organism evidence="4 5">
    <name type="scientific">Powellomyces hirtus</name>
    <dbReference type="NCBI Taxonomy" id="109895"/>
    <lineage>
        <taxon>Eukaryota</taxon>
        <taxon>Fungi</taxon>
        <taxon>Fungi incertae sedis</taxon>
        <taxon>Chytridiomycota</taxon>
        <taxon>Chytridiomycota incertae sedis</taxon>
        <taxon>Chytridiomycetes</taxon>
        <taxon>Spizellomycetales</taxon>
        <taxon>Powellomycetaceae</taxon>
        <taxon>Powellomyces</taxon>
    </lineage>
</organism>
<feature type="domain" description="Telomerase activating protein Est1-like N-terminal" evidence="3">
    <location>
        <begin position="581"/>
        <end position="708"/>
    </location>
</feature>
<dbReference type="InterPro" id="IPR011990">
    <property type="entry name" value="TPR-like_helical_dom_sf"/>
</dbReference>
<feature type="region of interest" description="Disordered" evidence="1">
    <location>
        <begin position="1"/>
        <end position="29"/>
    </location>
</feature>
<dbReference type="GO" id="GO:0070034">
    <property type="term" value="F:telomerase RNA binding"/>
    <property type="evidence" value="ECO:0007669"/>
    <property type="project" value="TreeGrafter"/>
</dbReference>
<dbReference type="GO" id="GO:0000184">
    <property type="term" value="P:nuclear-transcribed mRNA catabolic process, nonsense-mediated decay"/>
    <property type="evidence" value="ECO:0007669"/>
    <property type="project" value="TreeGrafter"/>
</dbReference>
<feature type="region of interest" description="Disordered" evidence="1">
    <location>
        <begin position="1244"/>
        <end position="1295"/>
    </location>
</feature>
<evidence type="ECO:0000259" key="2">
    <source>
        <dbReference type="Pfam" id="PF10373"/>
    </source>
</evidence>
<dbReference type="EMBL" id="QEAQ01000128">
    <property type="protein sequence ID" value="TPX55091.1"/>
    <property type="molecule type" value="Genomic_DNA"/>
</dbReference>
<feature type="region of interest" description="Disordered" evidence="1">
    <location>
        <begin position="1325"/>
        <end position="1348"/>
    </location>
</feature>
<dbReference type="Pfam" id="PF10373">
    <property type="entry name" value="EST1_DNA_bind"/>
    <property type="match status" value="1"/>
</dbReference>
<feature type="compositionally biased region" description="Polar residues" evidence="1">
    <location>
        <begin position="1118"/>
        <end position="1128"/>
    </location>
</feature>
<dbReference type="InterPro" id="IPR018834">
    <property type="entry name" value="DNA/RNA-bd_Est1-type"/>
</dbReference>
<dbReference type="PANTHER" id="PTHR15696:SF0">
    <property type="entry name" value="TELOMERASE-BINDING PROTEIN EST1A"/>
    <property type="match status" value="1"/>
</dbReference>
<dbReference type="InterPro" id="IPR045153">
    <property type="entry name" value="Est1/Ebs1-like"/>
</dbReference>
<dbReference type="STRING" id="109895.A0A507DUD9"/>
<sequence>MPPPSKHPKRSKNVAAAAQEAEAKKPETFDEAVDEALALEDKGDRYASGAKALRFYQRAREMYAHAHSLNPEDPEALYNWGRLILVLAEFTDPAFEPEEKYALFKEAADRLRSGDRENADCLFNLAQALRGLAEVVLEEDGIGGGAAEAVSALTEAEAVLETVYRLQEAPTVEIETPPEGMKPAEEEEEEPSDSRITTLIDTLSAHAQTLTILFKEVAEPAASILYDRSWKKLDQAQAVLDQALIADNFTEKQKLQLQIDIHIRYAEVLAARADVIAQVQHRVDAETFERAVHKLTLALAADEKNVEALCEKGDVLCSWADAIKTANGGLDKVLSSDSGNYSSASGSSSFSSPAAQQPASPLASLRSLYARAVESYTKAFTFTPTSATLSRTCGNIHLLRIPLHSGPTEQTVLAENAEKYYRRAVQLGDHSVLMALAKATSWSSKEADCKKVLTAWRKQVDKGDVDEDGDADDDTAEVGFAPVVADWKWIDAILSGVFGGVRIEEANGVFGQRLASAFCMHRSSQAPVSSTAELEKKLRQVLRNRDGGPFSDDVQHVRVQLRDALASAILNDYEGSVTRDLEGTLWKAAHYKIIEEFRKTLKEIHGNARRSGRSEERKDVRLLTAHFRAFLAEATAFYVRFICRLQRHFKLHGRGIDAVVEQLSIAVDSEEPSESQEHIPDAMQTTAIGSCYRSLIFLGDLARYREIYADRKETNWSTARMFYNMAIHLMPDSGNPYNQLAVIASYAGDELLAVEYYLRSLAISKPFATAFENLDILFEKVQKRTESAKTAPSPVKGLEDQFIGLVGNLIGKSKSLDDFMTIKTAWLSSFRRLLGEGALPADAVMRYSVVIMAVVHLVRQEAFKSKTSNSQATWTTADNSLAESSEIAAFAISMIRAVVDNTVDALKHANLSDFSGSDSIPAAIDENMPTILIMMAWLKSQWQESHTIPAQNKDFWKSIASFLTRLAEVDVDLSSSEFHMTSEEAHLEGFVALRRYFADLRASSNVDEHAKTLQADRDSTASVRVVHILLIGVFFAESKVFYLSTNDNSSDKGLIFTVERPTKGKLISPTQALRKLGQNSLLMSSQPSLTLEGLTQRSASSGPLEATASPVPGLKRSASGQPSGQWLSEGSSMEITAGQPLSSMTQQSAGGVDEDAFGHKIMLPSSDLNHFSFRSTAPIAVPQSLRPESRQGQSGDVTKMFGTSSDAVNTMAFLGLGSPERQRGAPGAVASESIQIDANASVGSSGLGKTAAGIRGTVDATRPGISSSEVRPKLHAISPPAPIGPPGLGGFPAHDRRLSDAQRIASAPLPEVAVPWQGEYAFPFASPTAPPNRRPSAPGWTDTAPAGLGGGGTALSWVAFNSASGHAPLASPTWMQPTSTLTTAPPMSHLSGVVASADSSNSQYGISSSGQGRNVWG</sequence>
<gene>
    <name evidence="4" type="ORF">PhCBS80983_g05613</name>
</gene>
<dbReference type="Proteomes" id="UP000318582">
    <property type="component" value="Unassembled WGS sequence"/>
</dbReference>
<dbReference type="SUPFAM" id="SSF48452">
    <property type="entry name" value="TPR-like"/>
    <property type="match status" value="2"/>
</dbReference>
<accession>A0A507DUD9</accession>
<reference evidence="4 5" key="1">
    <citation type="journal article" date="2019" name="Sci. Rep.">
        <title>Comparative genomics of chytrid fungi reveal insights into the obligate biotrophic and pathogenic lifestyle of Synchytrium endobioticum.</title>
        <authorList>
            <person name="van de Vossenberg B.T.L.H."/>
            <person name="Warris S."/>
            <person name="Nguyen H.D.T."/>
            <person name="van Gent-Pelzer M.P.E."/>
            <person name="Joly D.L."/>
            <person name="van de Geest H.C."/>
            <person name="Bonants P.J.M."/>
            <person name="Smith D.S."/>
            <person name="Levesque C.A."/>
            <person name="van der Lee T.A.J."/>
        </authorList>
    </citation>
    <scope>NUCLEOTIDE SEQUENCE [LARGE SCALE GENOMIC DNA]</scope>
    <source>
        <strain evidence="4 5">CBS 809.83</strain>
    </source>
</reference>